<proteinExistence type="predicted"/>
<evidence type="ECO:0000313" key="2">
    <source>
        <dbReference type="Proteomes" id="UP000887116"/>
    </source>
</evidence>
<dbReference type="AlphaFoldDB" id="A0A8X6HNY9"/>
<dbReference type="EMBL" id="BMAO01008894">
    <property type="protein sequence ID" value="GFR27269.1"/>
    <property type="molecule type" value="Genomic_DNA"/>
</dbReference>
<keyword evidence="2" id="KW-1185">Reference proteome</keyword>
<dbReference type="Proteomes" id="UP000887116">
    <property type="component" value="Unassembled WGS sequence"/>
</dbReference>
<evidence type="ECO:0000313" key="1">
    <source>
        <dbReference type="EMBL" id="GFR27269.1"/>
    </source>
</evidence>
<name>A0A8X6HNY9_TRICU</name>
<accession>A0A8X6HNY9</accession>
<sequence length="139" mass="15893">MCARQPKKPSLIDDALIAAVNGKVVENKLISKTNAFPGITPNIQIISALDCFRKFEIPKTVRSVFIYEFHRAAETKMSEKCSKLPDVRYDKNAMPSNYVVGFWTGLQLFGRIYLMQCLLERRFGLANVVEYRGYDNADY</sequence>
<protein>
    <submittedName>
        <fullName evidence="1">Uncharacterized protein</fullName>
    </submittedName>
</protein>
<reference evidence="1" key="1">
    <citation type="submission" date="2020-07" db="EMBL/GenBank/DDBJ databases">
        <title>Multicomponent nature underlies the extraordinary mechanical properties of spider dragline silk.</title>
        <authorList>
            <person name="Kono N."/>
            <person name="Nakamura H."/>
            <person name="Mori M."/>
            <person name="Yoshida Y."/>
            <person name="Ohtoshi R."/>
            <person name="Malay A.D."/>
            <person name="Moran D.A.P."/>
            <person name="Tomita M."/>
            <person name="Numata K."/>
            <person name="Arakawa K."/>
        </authorList>
    </citation>
    <scope>NUCLEOTIDE SEQUENCE</scope>
</reference>
<comment type="caution">
    <text evidence="1">The sequence shown here is derived from an EMBL/GenBank/DDBJ whole genome shotgun (WGS) entry which is preliminary data.</text>
</comment>
<gene>
    <name evidence="1" type="ORF">TNCT_519101</name>
</gene>
<organism evidence="1 2">
    <name type="scientific">Trichonephila clavata</name>
    <name type="common">Joro spider</name>
    <name type="synonym">Nephila clavata</name>
    <dbReference type="NCBI Taxonomy" id="2740835"/>
    <lineage>
        <taxon>Eukaryota</taxon>
        <taxon>Metazoa</taxon>
        <taxon>Ecdysozoa</taxon>
        <taxon>Arthropoda</taxon>
        <taxon>Chelicerata</taxon>
        <taxon>Arachnida</taxon>
        <taxon>Araneae</taxon>
        <taxon>Araneomorphae</taxon>
        <taxon>Entelegynae</taxon>
        <taxon>Araneoidea</taxon>
        <taxon>Nephilidae</taxon>
        <taxon>Trichonephila</taxon>
    </lineage>
</organism>